<feature type="transmembrane region" description="Helical" evidence="1">
    <location>
        <begin position="494"/>
        <end position="512"/>
    </location>
</feature>
<keyword evidence="1" id="KW-1133">Transmembrane helix</keyword>
<protein>
    <submittedName>
        <fullName evidence="5">Choice-of-anchor A domain-containing protein</fullName>
    </submittedName>
</protein>
<dbReference type="Proteomes" id="UP000549066">
    <property type="component" value="Unassembled WGS sequence"/>
</dbReference>
<keyword evidence="6" id="KW-1185">Reference proteome</keyword>
<accession>A0A852WT47</accession>
<feature type="domain" description="SpaA-like prealbumin fold" evidence="3">
    <location>
        <begin position="372"/>
        <end position="461"/>
    </location>
</feature>
<dbReference type="AlphaFoldDB" id="A0A852WT47"/>
<reference evidence="5 6" key="1">
    <citation type="submission" date="2020-07" db="EMBL/GenBank/DDBJ databases">
        <title>Sequencing the genomes of 1000 actinobacteria strains.</title>
        <authorList>
            <person name="Klenk H.-P."/>
        </authorList>
    </citation>
    <scope>NUCLEOTIDE SEQUENCE [LARGE SCALE GENOMIC DNA]</scope>
    <source>
        <strain evidence="5 6">DSM 8598</strain>
    </source>
</reference>
<gene>
    <name evidence="5" type="ORF">BJY17_001876</name>
</gene>
<keyword evidence="1" id="KW-0472">Membrane</keyword>
<evidence type="ECO:0000256" key="2">
    <source>
        <dbReference type="SAM" id="SignalP"/>
    </source>
</evidence>
<evidence type="ECO:0000313" key="5">
    <source>
        <dbReference type="EMBL" id="NYG21129.1"/>
    </source>
</evidence>
<sequence length="519" mass="52649">MSRIGWDASRTSAAALVVCLAGGALAVAGVAAPAHADVGPVNPVTVDLDGHPANSGFTVVVRGDVHLAADESEGTIALGGDLSFGTTYNIGTAPTPTFTVPGETNPVHLFVGGGIDWSSTAPGQILRILNQGFTKIGDPSTFAAFNKNPNDYQITAPGGAIDQTPRIEGVAAQSPASIAAPVPAGLVDIEGAFALYEQLSTDLATCPATVALIDDQGVPVTSPPSAPFRGHVRLQPNQTNVLSITADDLAALQELQFDDVPTQTSPLLINVTGDFSGTIPNSPGISGTAAHFILYNFADATTVTVTGGDSLQGTMYAPRAAVDWRRTNNLEGNLIAKSAIHGGPGAPVGVPREFHNRPFNALLECATSVPESTLTLRKVVQGGSAVPTDWTLSAVDGSTVVAGVSGSPEVTGTVTEPGDYVLSESGGPVGYQAGPWSCTGATAMNGDVVTLDAGQDAVCTVTNVFTGTTPTVPPEPAQPGASGLAVSGTDPTPAMLVAACAIGLGLWFRIGVRRSRASR</sequence>
<dbReference type="InterPro" id="IPR026588">
    <property type="entry name" value="Choice_anch_A"/>
</dbReference>
<proteinExistence type="predicted"/>
<name>A0A852WT47_9MICO</name>
<dbReference type="RefSeq" id="WP_179551130.1">
    <property type="nucleotide sequence ID" value="NZ_JACCFI010000001.1"/>
</dbReference>
<evidence type="ECO:0000259" key="3">
    <source>
        <dbReference type="Pfam" id="PF19403"/>
    </source>
</evidence>
<evidence type="ECO:0000313" key="6">
    <source>
        <dbReference type="Proteomes" id="UP000549066"/>
    </source>
</evidence>
<keyword evidence="1" id="KW-0812">Transmembrane</keyword>
<feature type="domain" description="Choice-of-anchor A" evidence="4">
    <location>
        <begin position="53"/>
        <end position="343"/>
    </location>
</feature>
<organism evidence="5 6">
    <name type="scientific">Agromyces hippuratus</name>
    <dbReference type="NCBI Taxonomy" id="286438"/>
    <lineage>
        <taxon>Bacteria</taxon>
        <taxon>Bacillati</taxon>
        <taxon>Actinomycetota</taxon>
        <taxon>Actinomycetes</taxon>
        <taxon>Micrococcales</taxon>
        <taxon>Microbacteriaceae</taxon>
        <taxon>Agromyces</taxon>
    </lineage>
</organism>
<evidence type="ECO:0000259" key="4">
    <source>
        <dbReference type="Pfam" id="PF20597"/>
    </source>
</evidence>
<dbReference type="EMBL" id="JACCFI010000001">
    <property type="protein sequence ID" value="NYG21129.1"/>
    <property type="molecule type" value="Genomic_DNA"/>
</dbReference>
<dbReference type="Pfam" id="PF20597">
    <property type="entry name" value="pAdhesive_15"/>
    <property type="match status" value="1"/>
</dbReference>
<feature type="chain" id="PRO_5032425766" evidence="2">
    <location>
        <begin position="37"/>
        <end position="519"/>
    </location>
</feature>
<keyword evidence="2" id="KW-0732">Signal</keyword>
<evidence type="ECO:0000256" key="1">
    <source>
        <dbReference type="SAM" id="Phobius"/>
    </source>
</evidence>
<dbReference type="Pfam" id="PF19403">
    <property type="entry name" value="SpaA_2"/>
    <property type="match status" value="1"/>
</dbReference>
<dbReference type="InterPro" id="IPR045826">
    <property type="entry name" value="SpaA_PFL_dom_2"/>
</dbReference>
<feature type="signal peptide" evidence="2">
    <location>
        <begin position="1"/>
        <end position="36"/>
    </location>
</feature>
<dbReference type="NCBIfam" id="TIGR04215">
    <property type="entry name" value="choice_anch_A"/>
    <property type="match status" value="1"/>
</dbReference>
<comment type="caution">
    <text evidence="5">The sequence shown here is derived from an EMBL/GenBank/DDBJ whole genome shotgun (WGS) entry which is preliminary data.</text>
</comment>